<dbReference type="EMBL" id="MU863902">
    <property type="protein sequence ID" value="KAK4201931.1"/>
    <property type="molecule type" value="Genomic_DNA"/>
</dbReference>
<reference evidence="2" key="1">
    <citation type="journal article" date="2023" name="Mol. Phylogenet. Evol.">
        <title>Genome-scale phylogeny and comparative genomics of the fungal order Sordariales.</title>
        <authorList>
            <person name="Hensen N."/>
            <person name="Bonometti L."/>
            <person name="Westerberg I."/>
            <person name="Brannstrom I.O."/>
            <person name="Guillou S."/>
            <person name="Cros-Aarteil S."/>
            <person name="Calhoun S."/>
            <person name="Haridas S."/>
            <person name="Kuo A."/>
            <person name="Mondo S."/>
            <person name="Pangilinan J."/>
            <person name="Riley R."/>
            <person name="LaButti K."/>
            <person name="Andreopoulos B."/>
            <person name="Lipzen A."/>
            <person name="Chen C."/>
            <person name="Yan M."/>
            <person name="Daum C."/>
            <person name="Ng V."/>
            <person name="Clum A."/>
            <person name="Steindorff A."/>
            <person name="Ohm R.A."/>
            <person name="Martin F."/>
            <person name="Silar P."/>
            <person name="Natvig D.O."/>
            <person name="Lalanne C."/>
            <person name="Gautier V."/>
            <person name="Ament-Velasquez S.L."/>
            <person name="Kruys A."/>
            <person name="Hutchinson M.I."/>
            <person name="Powell A.J."/>
            <person name="Barry K."/>
            <person name="Miller A.N."/>
            <person name="Grigoriev I.V."/>
            <person name="Debuchy R."/>
            <person name="Gladieux P."/>
            <person name="Hiltunen Thoren M."/>
            <person name="Johannesson H."/>
        </authorList>
    </citation>
    <scope>NUCLEOTIDE SEQUENCE</scope>
    <source>
        <strain evidence="2">CBS 315.58</strain>
    </source>
</reference>
<sequence>MKCFIQHNPEYVSLAWGTMKLLFVAFLNHENAVSMLAKGLCRIGSILPRIELSLILYPTNRMKRAVAELYAYILKFLIRANRWYEEGKLRHIWHYFTRPSELRYNDLLENIQERSQLVESLSASGARVEQRENHRKIDSEGLQLIAIQQEIQELKAAWSAFQTMASGAFINTNSRLTDLQFAQMLQSFRQLADQHILPEPDVTYKHNISLQKAIQRNSRTGAACTFDWASPRLSAFSAAPDLRSLIIIRGTYHTREQTRGLSIAALELLRSSNIPVMWVLKGPNKGSMPLTAASVWRYLIVQAMKLPDVVPTELDASLNCARFQKATTVEDYISIFASLLSSASNVYIILDIDISEAFSWVDSILSVFGHLEQRGNKTRLRVLLFTNKPMMTTEGTKNHVVIRAPSNNLVTRPGSGRPDRRGAAMIFMGSRASMRRGLRLA</sequence>
<proteinExistence type="predicted"/>
<evidence type="ECO:0000313" key="2">
    <source>
        <dbReference type="EMBL" id="KAK4201931.1"/>
    </source>
</evidence>
<dbReference type="Pfam" id="PF24809">
    <property type="entry name" value="DUF7708"/>
    <property type="match status" value="1"/>
</dbReference>
<dbReference type="InterPro" id="IPR056125">
    <property type="entry name" value="DUF7708"/>
</dbReference>
<evidence type="ECO:0000313" key="3">
    <source>
        <dbReference type="Proteomes" id="UP001303160"/>
    </source>
</evidence>
<evidence type="ECO:0000259" key="1">
    <source>
        <dbReference type="Pfam" id="PF24809"/>
    </source>
</evidence>
<comment type="caution">
    <text evidence="2">The sequence shown here is derived from an EMBL/GenBank/DDBJ whole genome shotgun (WGS) entry which is preliminary data.</text>
</comment>
<reference evidence="2" key="2">
    <citation type="submission" date="2023-05" db="EMBL/GenBank/DDBJ databases">
        <authorList>
            <consortium name="Lawrence Berkeley National Laboratory"/>
            <person name="Steindorff A."/>
            <person name="Hensen N."/>
            <person name="Bonometti L."/>
            <person name="Westerberg I."/>
            <person name="Brannstrom I.O."/>
            <person name="Guillou S."/>
            <person name="Cros-Aarteil S."/>
            <person name="Calhoun S."/>
            <person name="Haridas S."/>
            <person name="Kuo A."/>
            <person name="Mondo S."/>
            <person name="Pangilinan J."/>
            <person name="Riley R."/>
            <person name="Labutti K."/>
            <person name="Andreopoulos B."/>
            <person name="Lipzen A."/>
            <person name="Chen C."/>
            <person name="Yanf M."/>
            <person name="Daum C."/>
            <person name="Ng V."/>
            <person name="Clum A."/>
            <person name="Ohm R."/>
            <person name="Martin F."/>
            <person name="Silar P."/>
            <person name="Natvig D."/>
            <person name="Lalanne C."/>
            <person name="Gautier V."/>
            <person name="Ament-Velasquez S.L."/>
            <person name="Kruys A."/>
            <person name="Hutchinson M.I."/>
            <person name="Powell A.J."/>
            <person name="Barry K."/>
            <person name="Miller A.N."/>
            <person name="Grigoriev I.V."/>
            <person name="Debuchy R."/>
            <person name="Gladieux P."/>
            <person name="Thoren M.H."/>
            <person name="Johannesson H."/>
        </authorList>
    </citation>
    <scope>NUCLEOTIDE SEQUENCE</scope>
    <source>
        <strain evidence="2">CBS 315.58</strain>
    </source>
</reference>
<feature type="domain" description="DUF7708" evidence="1">
    <location>
        <begin position="1"/>
        <end position="130"/>
    </location>
</feature>
<name>A0AAN6XLR3_9PEZI</name>
<dbReference type="Proteomes" id="UP001303160">
    <property type="component" value="Unassembled WGS sequence"/>
</dbReference>
<protein>
    <recommendedName>
        <fullName evidence="1">DUF7708 domain-containing protein</fullName>
    </recommendedName>
</protein>
<dbReference type="AlphaFoldDB" id="A0AAN6XLR3"/>
<gene>
    <name evidence="2" type="ORF">QBC40DRAFT_277452</name>
</gene>
<accession>A0AAN6XLR3</accession>
<keyword evidence="3" id="KW-1185">Reference proteome</keyword>
<organism evidence="2 3">
    <name type="scientific">Triangularia verruculosa</name>
    <dbReference type="NCBI Taxonomy" id="2587418"/>
    <lineage>
        <taxon>Eukaryota</taxon>
        <taxon>Fungi</taxon>
        <taxon>Dikarya</taxon>
        <taxon>Ascomycota</taxon>
        <taxon>Pezizomycotina</taxon>
        <taxon>Sordariomycetes</taxon>
        <taxon>Sordariomycetidae</taxon>
        <taxon>Sordariales</taxon>
        <taxon>Podosporaceae</taxon>
        <taxon>Triangularia</taxon>
    </lineage>
</organism>